<dbReference type="Gene3D" id="3.30.479.20">
    <property type="entry name" value="Elongation factor Ts, dimerisation domain"/>
    <property type="match status" value="1"/>
</dbReference>
<dbReference type="PANTHER" id="PTHR11741">
    <property type="entry name" value="ELONGATION FACTOR TS"/>
    <property type="match status" value="1"/>
</dbReference>
<evidence type="ECO:0000256" key="2">
    <source>
        <dbReference type="ARBA" id="ARBA00022768"/>
    </source>
</evidence>
<dbReference type="HAMAP" id="MF_00050">
    <property type="entry name" value="EF_Ts"/>
    <property type="match status" value="1"/>
</dbReference>
<proteinExistence type="inferred from homology"/>
<dbReference type="EnsemblPlants" id="AES65467">
    <property type="protein sequence ID" value="AES65467"/>
    <property type="gene ID" value="MTR_2g039790"/>
</dbReference>
<dbReference type="HOGENOM" id="CLU_1752428_0_0_1"/>
<name>G7IIM4_MEDTR</name>
<comment type="subcellular location">
    <subcellularLocation>
        <location evidence="5">Mitochondrion</location>
    </subcellularLocation>
</comment>
<evidence type="ECO:0000259" key="6">
    <source>
        <dbReference type="Pfam" id="PF00889"/>
    </source>
</evidence>
<accession>G7IIM4</accession>
<organism evidence="7 9">
    <name type="scientific">Medicago truncatula</name>
    <name type="common">Barrel medic</name>
    <name type="synonym">Medicago tribuloides</name>
    <dbReference type="NCBI Taxonomy" id="3880"/>
    <lineage>
        <taxon>Eukaryota</taxon>
        <taxon>Viridiplantae</taxon>
        <taxon>Streptophyta</taxon>
        <taxon>Embryophyta</taxon>
        <taxon>Tracheophyta</taxon>
        <taxon>Spermatophyta</taxon>
        <taxon>Magnoliopsida</taxon>
        <taxon>eudicotyledons</taxon>
        <taxon>Gunneridae</taxon>
        <taxon>Pentapetalae</taxon>
        <taxon>rosids</taxon>
        <taxon>fabids</taxon>
        <taxon>Fabales</taxon>
        <taxon>Fabaceae</taxon>
        <taxon>Papilionoideae</taxon>
        <taxon>50 kb inversion clade</taxon>
        <taxon>NPAAA clade</taxon>
        <taxon>Hologalegina</taxon>
        <taxon>IRL clade</taxon>
        <taxon>Trifolieae</taxon>
        <taxon>Medicago</taxon>
    </lineage>
</organism>
<dbReference type="SUPFAM" id="SSF46934">
    <property type="entry name" value="UBA-like"/>
    <property type="match status" value="1"/>
</dbReference>
<keyword evidence="3 5" id="KW-0648">Protein biosynthesis</keyword>
<gene>
    <name evidence="5" type="primary">EFTS</name>
    <name evidence="7" type="ordered locus">MTR_2g039790</name>
</gene>
<keyword evidence="2 5" id="KW-0251">Elongation factor</keyword>
<reference evidence="8" key="3">
    <citation type="submission" date="2015-04" db="UniProtKB">
        <authorList>
            <consortium name="EnsemblPlants"/>
        </authorList>
    </citation>
    <scope>IDENTIFICATION</scope>
    <source>
        <strain evidence="8">cv. Jemalong A17</strain>
    </source>
</reference>
<dbReference type="EMBL" id="CM001218">
    <property type="protein sequence ID" value="AES65467.1"/>
    <property type="molecule type" value="Genomic_DNA"/>
</dbReference>
<evidence type="ECO:0000313" key="9">
    <source>
        <dbReference type="Proteomes" id="UP000002051"/>
    </source>
</evidence>
<dbReference type="CDD" id="cd14275">
    <property type="entry name" value="UBA_EF-Ts"/>
    <property type="match status" value="1"/>
</dbReference>
<evidence type="ECO:0000256" key="5">
    <source>
        <dbReference type="HAMAP-Rule" id="MF_03135"/>
    </source>
</evidence>
<dbReference type="FunFam" id="1.10.8.10:FF:000001">
    <property type="entry name" value="Elongation factor Ts"/>
    <property type="match status" value="1"/>
</dbReference>
<dbReference type="InterPro" id="IPR036402">
    <property type="entry name" value="EF-Ts_dimer_sf"/>
</dbReference>
<comment type="function">
    <text evidence="4 5">Associates with the EF-Tu.GDP complex and induces the exchange of GDP to GTP. It remains bound to the aminoacyl-tRNA.EF-Tu.GTP complex up to the GTP hydrolysis stage on the ribosome.</text>
</comment>
<evidence type="ECO:0000313" key="8">
    <source>
        <dbReference type="EnsemblPlants" id="AES65467"/>
    </source>
</evidence>
<keyword evidence="9" id="KW-1185">Reference proteome</keyword>
<keyword evidence="5" id="KW-0496">Mitochondrion</keyword>
<dbReference type="PROSITE" id="PS01126">
    <property type="entry name" value="EF_TS_1"/>
    <property type="match status" value="1"/>
</dbReference>
<dbReference type="Proteomes" id="UP000002051">
    <property type="component" value="Chromosome 2"/>
</dbReference>
<evidence type="ECO:0000313" key="7">
    <source>
        <dbReference type="EMBL" id="AES65467.1"/>
    </source>
</evidence>
<protein>
    <recommendedName>
        <fullName evidence="5">Elongation factor Ts, mitochondrial</fullName>
        <shortName evidence="5">EF-Ts</shortName>
        <shortName evidence="5">EF-TsMt</shortName>
    </recommendedName>
</protein>
<dbReference type="InterPro" id="IPR009060">
    <property type="entry name" value="UBA-like_sf"/>
</dbReference>
<feature type="domain" description="Translation elongation factor EFTs/EF1B dimerisation" evidence="6">
    <location>
        <begin position="78"/>
        <end position="118"/>
    </location>
</feature>
<evidence type="ECO:0000256" key="4">
    <source>
        <dbReference type="ARBA" id="ARBA00025453"/>
    </source>
</evidence>
<dbReference type="STRING" id="3880.G7IIM4"/>
<dbReference type="PANTHER" id="PTHR11741:SF10">
    <property type="entry name" value="POLYPROTEIN OF EF-TS, CHLOROPLASTIC"/>
    <property type="match status" value="1"/>
</dbReference>
<dbReference type="GO" id="GO:0003746">
    <property type="term" value="F:translation elongation factor activity"/>
    <property type="evidence" value="ECO:0000318"/>
    <property type="project" value="GO_Central"/>
</dbReference>
<dbReference type="GO" id="GO:0005739">
    <property type="term" value="C:mitochondrion"/>
    <property type="evidence" value="ECO:0007669"/>
    <property type="project" value="UniProtKB-SubCell"/>
</dbReference>
<dbReference type="GO" id="GO:0070125">
    <property type="term" value="P:mitochondrial translational elongation"/>
    <property type="evidence" value="ECO:0000318"/>
    <property type="project" value="GO_Central"/>
</dbReference>
<dbReference type="SUPFAM" id="SSF54713">
    <property type="entry name" value="Elongation factor Ts (EF-Ts), dimerisation domain"/>
    <property type="match status" value="1"/>
</dbReference>
<dbReference type="InterPro" id="IPR018101">
    <property type="entry name" value="Transl_elong_Ts_CS"/>
</dbReference>
<sequence>MCLLQVINCSMLFCRKSTVVVSASLVKQLREETGAGIMDCKKALAETEGDLEKAQKSGRLAAEGRIGTYIHDARIGGLIELNFETDFVGRRERFKELVDDLAMQVAAFPQVQKLYQEQSECRTNKSAMKVVFRLLQRIFLLAISATAKW</sequence>
<dbReference type="InterPro" id="IPR014039">
    <property type="entry name" value="Transl_elong_EFTs/EF1B_dimer"/>
</dbReference>
<dbReference type="Gene3D" id="1.10.8.10">
    <property type="entry name" value="DNA helicase RuvA subunit, C-terminal domain"/>
    <property type="match status" value="1"/>
</dbReference>
<dbReference type="PaxDb" id="3880-AES65467"/>
<reference evidence="7 9" key="1">
    <citation type="journal article" date="2011" name="Nature">
        <title>The Medicago genome provides insight into the evolution of rhizobial symbioses.</title>
        <authorList>
            <person name="Young N.D."/>
            <person name="Debelle F."/>
            <person name="Oldroyd G.E."/>
            <person name="Geurts R."/>
            <person name="Cannon S.B."/>
            <person name="Udvardi M.K."/>
            <person name="Benedito V.A."/>
            <person name="Mayer K.F."/>
            <person name="Gouzy J."/>
            <person name="Schoof H."/>
            <person name="Van de Peer Y."/>
            <person name="Proost S."/>
            <person name="Cook D.R."/>
            <person name="Meyers B.C."/>
            <person name="Spannagl M."/>
            <person name="Cheung F."/>
            <person name="De Mita S."/>
            <person name="Krishnakumar V."/>
            <person name="Gundlach H."/>
            <person name="Zhou S."/>
            <person name="Mudge J."/>
            <person name="Bharti A.K."/>
            <person name="Murray J.D."/>
            <person name="Naoumkina M.A."/>
            <person name="Rosen B."/>
            <person name="Silverstein K.A."/>
            <person name="Tang H."/>
            <person name="Rombauts S."/>
            <person name="Zhao P.X."/>
            <person name="Zhou P."/>
            <person name="Barbe V."/>
            <person name="Bardou P."/>
            <person name="Bechner M."/>
            <person name="Bellec A."/>
            <person name="Berger A."/>
            <person name="Berges H."/>
            <person name="Bidwell S."/>
            <person name="Bisseling T."/>
            <person name="Choisne N."/>
            <person name="Couloux A."/>
            <person name="Denny R."/>
            <person name="Deshpande S."/>
            <person name="Dai X."/>
            <person name="Doyle J.J."/>
            <person name="Dudez A.M."/>
            <person name="Farmer A.D."/>
            <person name="Fouteau S."/>
            <person name="Franken C."/>
            <person name="Gibelin C."/>
            <person name="Gish J."/>
            <person name="Goldstein S."/>
            <person name="Gonzalez A.J."/>
            <person name="Green P.J."/>
            <person name="Hallab A."/>
            <person name="Hartog M."/>
            <person name="Hua A."/>
            <person name="Humphray S.J."/>
            <person name="Jeong D.H."/>
            <person name="Jing Y."/>
            <person name="Jocker A."/>
            <person name="Kenton S.M."/>
            <person name="Kim D.J."/>
            <person name="Klee K."/>
            <person name="Lai H."/>
            <person name="Lang C."/>
            <person name="Lin S."/>
            <person name="Macmil S.L."/>
            <person name="Magdelenat G."/>
            <person name="Matthews L."/>
            <person name="McCorrison J."/>
            <person name="Monaghan E.L."/>
            <person name="Mun J.H."/>
            <person name="Najar F.Z."/>
            <person name="Nicholson C."/>
            <person name="Noirot C."/>
            <person name="O'Bleness M."/>
            <person name="Paule C.R."/>
            <person name="Poulain J."/>
            <person name="Prion F."/>
            <person name="Qin B."/>
            <person name="Qu C."/>
            <person name="Retzel E.F."/>
            <person name="Riddle C."/>
            <person name="Sallet E."/>
            <person name="Samain S."/>
            <person name="Samson N."/>
            <person name="Sanders I."/>
            <person name="Saurat O."/>
            <person name="Scarpelli C."/>
            <person name="Schiex T."/>
            <person name="Segurens B."/>
            <person name="Severin A.J."/>
            <person name="Sherrier D.J."/>
            <person name="Shi R."/>
            <person name="Sims S."/>
            <person name="Singer S.R."/>
            <person name="Sinharoy S."/>
            <person name="Sterck L."/>
            <person name="Viollet A."/>
            <person name="Wang B.B."/>
            <person name="Wang K."/>
            <person name="Wang M."/>
            <person name="Wang X."/>
            <person name="Warfsmann J."/>
            <person name="Weissenbach J."/>
            <person name="White D.D."/>
            <person name="White J.D."/>
            <person name="Wiley G.B."/>
            <person name="Wincker P."/>
            <person name="Xing Y."/>
            <person name="Yang L."/>
            <person name="Yao Z."/>
            <person name="Ying F."/>
            <person name="Zhai J."/>
            <person name="Zhou L."/>
            <person name="Zuber A."/>
            <person name="Denarie J."/>
            <person name="Dixon R.A."/>
            <person name="May G.D."/>
            <person name="Schwartz D.C."/>
            <person name="Rogers J."/>
            <person name="Quetier F."/>
            <person name="Town C.D."/>
            <person name="Roe B.A."/>
        </authorList>
    </citation>
    <scope>NUCLEOTIDE SEQUENCE [LARGE SCALE GENOMIC DNA]</scope>
    <source>
        <strain evidence="7">A17</strain>
        <strain evidence="8 9">cv. Jemalong A17</strain>
    </source>
</reference>
<dbReference type="eggNOG" id="KOG1071">
    <property type="taxonomic scope" value="Eukaryota"/>
</dbReference>
<dbReference type="AlphaFoldDB" id="G7IIM4"/>
<evidence type="ECO:0000256" key="3">
    <source>
        <dbReference type="ARBA" id="ARBA00022917"/>
    </source>
</evidence>
<comment type="similarity">
    <text evidence="1 5">Belongs to the EF-Ts family.</text>
</comment>
<evidence type="ECO:0000256" key="1">
    <source>
        <dbReference type="ARBA" id="ARBA00005532"/>
    </source>
</evidence>
<dbReference type="Pfam" id="PF00889">
    <property type="entry name" value="EF_TS"/>
    <property type="match status" value="1"/>
</dbReference>
<reference evidence="7 9" key="2">
    <citation type="journal article" date="2014" name="BMC Genomics">
        <title>An improved genome release (version Mt4.0) for the model legume Medicago truncatula.</title>
        <authorList>
            <person name="Tang H."/>
            <person name="Krishnakumar V."/>
            <person name="Bidwell S."/>
            <person name="Rosen B."/>
            <person name="Chan A."/>
            <person name="Zhou S."/>
            <person name="Gentzbittel L."/>
            <person name="Childs K.L."/>
            <person name="Yandell M."/>
            <person name="Gundlach H."/>
            <person name="Mayer K.F."/>
            <person name="Schwartz D.C."/>
            <person name="Town C.D."/>
        </authorList>
    </citation>
    <scope>GENOME REANNOTATION</scope>
    <source>
        <strain evidence="8 9">cv. Jemalong A17</strain>
    </source>
</reference>
<dbReference type="InterPro" id="IPR001816">
    <property type="entry name" value="Transl_elong_EFTs/EF1B"/>
</dbReference>